<dbReference type="InterPro" id="IPR000276">
    <property type="entry name" value="GPCR_Rhodpsn"/>
</dbReference>
<dbReference type="KEGG" id="ipu:108264469"/>
<name>A0A2D0QSY0_ICTPU</name>
<feature type="domain" description="G-protein coupled receptors family 1 profile" evidence="10">
    <location>
        <begin position="68"/>
        <end position="297"/>
    </location>
</feature>
<reference evidence="12" key="2">
    <citation type="submission" date="2025-08" db="UniProtKB">
        <authorList>
            <consortium name="RefSeq"/>
        </authorList>
    </citation>
    <scope>IDENTIFICATION</scope>
    <source>
        <tissue evidence="12">Blood</tissue>
    </source>
</reference>
<dbReference type="RefSeq" id="XP_017321522.2">
    <property type="nucleotide sequence ID" value="XM_017466033.3"/>
</dbReference>
<evidence type="ECO:0000256" key="5">
    <source>
        <dbReference type="ARBA" id="ARBA00023136"/>
    </source>
</evidence>
<evidence type="ECO:0000256" key="6">
    <source>
        <dbReference type="ARBA" id="ARBA00023170"/>
    </source>
</evidence>
<dbReference type="SUPFAM" id="SSF81321">
    <property type="entry name" value="Family A G protein-coupled receptor-like"/>
    <property type="match status" value="1"/>
</dbReference>
<evidence type="ECO:0000259" key="10">
    <source>
        <dbReference type="PROSITE" id="PS50262"/>
    </source>
</evidence>
<feature type="transmembrane region" description="Helical" evidence="9">
    <location>
        <begin position="270"/>
        <end position="298"/>
    </location>
</feature>
<keyword evidence="11" id="KW-1185">Reference proteome</keyword>
<evidence type="ECO:0000256" key="2">
    <source>
        <dbReference type="ARBA" id="ARBA00022692"/>
    </source>
</evidence>
<evidence type="ECO:0000313" key="11">
    <source>
        <dbReference type="Proteomes" id="UP000221080"/>
    </source>
</evidence>
<keyword evidence="6 12" id="KW-0675">Receptor</keyword>
<keyword evidence="2 9" id="KW-0812">Transmembrane</keyword>
<evidence type="ECO:0000256" key="3">
    <source>
        <dbReference type="ARBA" id="ARBA00022989"/>
    </source>
</evidence>
<evidence type="ECO:0000313" key="12">
    <source>
        <dbReference type="RefSeq" id="XP_017321522.2"/>
    </source>
</evidence>
<keyword evidence="4" id="KW-0297">G-protein coupled receptor</keyword>
<evidence type="ECO:0000256" key="7">
    <source>
        <dbReference type="ARBA" id="ARBA00023180"/>
    </source>
</evidence>
<dbReference type="PANTHER" id="PTHR24232">
    <property type="entry name" value="G-PROTEIN COUPLED RECEPTOR"/>
    <property type="match status" value="1"/>
</dbReference>
<evidence type="ECO:0000256" key="1">
    <source>
        <dbReference type="ARBA" id="ARBA00004141"/>
    </source>
</evidence>
<feature type="transmembrane region" description="Helical" evidence="9">
    <location>
        <begin position="239"/>
        <end position="264"/>
    </location>
</feature>
<dbReference type="GO" id="GO:0004930">
    <property type="term" value="F:G protein-coupled receptor activity"/>
    <property type="evidence" value="ECO:0007669"/>
    <property type="project" value="UniProtKB-KW"/>
</dbReference>
<dbReference type="GO" id="GO:0007200">
    <property type="term" value="P:phospholipase C-activating G protein-coupled receptor signaling pathway"/>
    <property type="evidence" value="ECO:0007669"/>
    <property type="project" value="TreeGrafter"/>
</dbReference>
<accession>A0A2D0QSY0</accession>
<feature type="transmembrane region" description="Helical" evidence="9">
    <location>
        <begin position="89"/>
        <end position="106"/>
    </location>
</feature>
<dbReference type="GO" id="GO:0005886">
    <property type="term" value="C:plasma membrane"/>
    <property type="evidence" value="ECO:0007669"/>
    <property type="project" value="TreeGrafter"/>
</dbReference>
<feature type="transmembrane region" description="Helical" evidence="9">
    <location>
        <begin position="164"/>
        <end position="186"/>
    </location>
</feature>
<reference evidence="11" key="1">
    <citation type="journal article" date="2016" name="Nat. Commun.">
        <title>The channel catfish genome sequence provides insights into the evolution of scale formation in teleosts.</title>
        <authorList>
            <person name="Liu Z."/>
            <person name="Liu S."/>
            <person name="Yao J."/>
            <person name="Bao L."/>
            <person name="Zhang J."/>
            <person name="Li Y."/>
            <person name="Jiang C."/>
            <person name="Sun L."/>
            <person name="Wang R."/>
            <person name="Zhang Y."/>
            <person name="Zhou T."/>
            <person name="Zeng Q."/>
            <person name="Fu Q."/>
            <person name="Gao S."/>
            <person name="Li N."/>
            <person name="Koren S."/>
            <person name="Jiang Y."/>
            <person name="Zimin A."/>
            <person name="Xu P."/>
            <person name="Phillippy A.M."/>
            <person name="Geng X."/>
            <person name="Song L."/>
            <person name="Sun F."/>
            <person name="Li C."/>
            <person name="Wang X."/>
            <person name="Chen A."/>
            <person name="Jin Y."/>
            <person name="Yuan Z."/>
            <person name="Yang Y."/>
            <person name="Tan S."/>
            <person name="Peatman E."/>
            <person name="Lu J."/>
            <person name="Qin Z."/>
            <person name="Dunham R."/>
            <person name="Li Z."/>
            <person name="Sonstegard T."/>
            <person name="Feng J."/>
            <person name="Danzmann R.G."/>
            <person name="Schroeder S."/>
            <person name="Scheffler B."/>
            <person name="Duke M.V."/>
            <person name="Ballard L."/>
            <person name="Kucuktas H."/>
            <person name="Kaltenboeck L."/>
            <person name="Liu H."/>
            <person name="Armbruster J."/>
            <person name="Xie Y."/>
            <person name="Kirby M.L."/>
            <person name="Tian Y."/>
            <person name="Flanagan M.E."/>
            <person name="Mu W."/>
            <person name="Waldbieser G.C."/>
        </authorList>
    </citation>
    <scope>NUCLEOTIDE SEQUENCE [LARGE SCALE GENOMIC DNA]</scope>
    <source>
        <strain evidence="11">SDA103</strain>
    </source>
</reference>
<evidence type="ECO:0000256" key="9">
    <source>
        <dbReference type="SAM" id="Phobius"/>
    </source>
</evidence>
<gene>
    <name evidence="12" type="primary">LOC108264469</name>
</gene>
<evidence type="ECO:0000256" key="8">
    <source>
        <dbReference type="ARBA" id="ARBA00023224"/>
    </source>
</evidence>
<comment type="subcellular location">
    <subcellularLocation>
        <location evidence="1">Membrane</location>
        <topology evidence="1">Multi-pass membrane protein</topology>
    </subcellularLocation>
</comment>
<dbReference type="Proteomes" id="UP000221080">
    <property type="component" value="Chromosome 4"/>
</dbReference>
<keyword evidence="5 9" id="KW-0472">Membrane</keyword>
<sequence length="324" mass="35856">MLIMEYTMRNENNGTKISLSNNSFQTNVSSVSWNSLSLGELITQCNSSGISPMRVPIQILVLILALPANAVLLWLLVKKRKTLSPSEVLGLNMAVLSVLFCLSLPLDINISSIQQRSGLSLCIVNAFSSLSYFGCPLLLTSMCLERYVAVAHPVLFISLGKWEYRAACSAIIWFLTCIMAGINFVYSLSRTAVILSIIINVMFIVMVACLLGIVWVLHKKVPGEGDQNNSVVKKRALKNIVAVLVPSTIIYFPLLGLAPFLLIIQTCSQSINMIICTGLLMFSIIPHFGVCIGPMFYIARLRQMLCVRNNESRDTKQTITDQRN</sequence>
<dbReference type="InterPro" id="IPR017452">
    <property type="entry name" value="GPCR_Rhodpsn_7TM"/>
</dbReference>
<dbReference type="PROSITE" id="PS50262">
    <property type="entry name" value="G_PROTEIN_RECEP_F1_2"/>
    <property type="match status" value="1"/>
</dbReference>
<dbReference type="OrthoDB" id="8937672at2759"/>
<evidence type="ECO:0000256" key="4">
    <source>
        <dbReference type="ARBA" id="ARBA00023040"/>
    </source>
</evidence>
<dbReference type="PANTHER" id="PTHR24232:SF107">
    <property type="entry name" value="HYDROXYCARBOXYLIC ACID RECEPTOR 2-LIKE"/>
    <property type="match status" value="1"/>
</dbReference>
<keyword evidence="8" id="KW-0807">Transducer</keyword>
<feature type="transmembrane region" description="Helical" evidence="9">
    <location>
        <begin position="192"/>
        <end position="218"/>
    </location>
</feature>
<dbReference type="GO" id="GO:0035025">
    <property type="term" value="P:positive regulation of Rho protein signal transduction"/>
    <property type="evidence" value="ECO:0007669"/>
    <property type="project" value="TreeGrafter"/>
</dbReference>
<feature type="transmembrane region" description="Helical" evidence="9">
    <location>
        <begin position="118"/>
        <end position="144"/>
    </location>
</feature>
<dbReference type="AlphaFoldDB" id="A0A2D0QSY0"/>
<feature type="transmembrane region" description="Helical" evidence="9">
    <location>
        <begin position="57"/>
        <end position="77"/>
    </location>
</feature>
<proteinExistence type="predicted"/>
<dbReference type="Pfam" id="PF00001">
    <property type="entry name" value="7tm_1"/>
    <property type="match status" value="1"/>
</dbReference>
<dbReference type="GeneID" id="108264469"/>
<keyword evidence="7" id="KW-0325">Glycoprotein</keyword>
<organism evidence="11 12">
    <name type="scientific">Ictalurus punctatus</name>
    <name type="common">Channel catfish</name>
    <name type="synonym">Silurus punctatus</name>
    <dbReference type="NCBI Taxonomy" id="7998"/>
    <lineage>
        <taxon>Eukaryota</taxon>
        <taxon>Metazoa</taxon>
        <taxon>Chordata</taxon>
        <taxon>Craniata</taxon>
        <taxon>Vertebrata</taxon>
        <taxon>Euteleostomi</taxon>
        <taxon>Actinopterygii</taxon>
        <taxon>Neopterygii</taxon>
        <taxon>Teleostei</taxon>
        <taxon>Ostariophysi</taxon>
        <taxon>Siluriformes</taxon>
        <taxon>Ictaluridae</taxon>
        <taxon>Ictalurus</taxon>
    </lineage>
</organism>
<dbReference type="Gene3D" id="1.20.1070.10">
    <property type="entry name" value="Rhodopsin 7-helix transmembrane proteins"/>
    <property type="match status" value="1"/>
</dbReference>
<keyword evidence="3 9" id="KW-1133">Transmembrane helix</keyword>
<protein>
    <submittedName>
        <fullName evidence="12">Proteinase-activated receptor 3</fullName>
    </submittedName>
</protein>